<evidence type="ECO:0000313" key="2">
    <source>
        <dbReference type="EMBL" id="VWB83903.1"/>
    </source>
</evidence>
<reference evidence="2 3" key="1">
    <citation type="submission" date="2019-09" db="EMBL/GenBank/DDBJ databases">
        <authorList>
            <person name="Depoorter E."/>
        </authorList>
    </citation>
    <scope>NUCLEOTIDE SEQUENCE [LARGE SCALE GENOMIC DNA]</scope>
    <source>
        <strain evidence="2">LMG 13014</strain>
    </source>
</reference>
<organism evidence="2 3">
    <name type="scientific">Burkholderia aenigmatica</name>
    <dbReference type="NCBI Taxonomy" id="2015348"/>
    <lineage>
        <taxon>Bacteria</taxon>
        <taxon>Pseudomonadati</taxon>
        <taxon>Pseudomonadota</taxon>
        <taxon>Betaproteobacteria</taxon>
        <taxon>Burkholderiales</taxon>
        <taxon>Burkholderiaceae</taxon>
        <taxon>Burkholderia</taxon>
        <taxon>Burkholderia cepacia complex</taxon>
    </lineage>
</organism>
<evidence type="ECO:0008006" key="4">
    <source>
        <dbReference type="Google" id="ProtNLM"/>
    </source>
</evidence>
<evidence type="ECO:0000313" key="3">
    <source>
        <dbReference type="Proteomes" id="UP000494261"/>
    </source>
</evidence>
<name>A0A6P2MFK7_9BURK</name>
<dbReference type="RefSeq" id="WP_175023663.1">
    <property type="nucleotide sequence ID" value="NZ_CABVQC010000025.1"/>
</dbReference>
<sequence>MKKLLYMLALISPFAAAGDLSIDQGKILINDLIAAQQTCNKARIDDFESQKSCETAQNLESQLFAGGWCFIDSKNTYNPCGPDSARLMSFRKGGKSSQKAEMIFSYTANQYHIGQTVPTSALLYTYYPNRSCQLPLEKAKSMRYMERKVPGLGTYSGCYWRTIDNKVVSLFLFRGQTQYDTFPDFSIITLSLSPDGSEALVTGHLMTKQKLREITESN</sequence>
<dbReference type="AlphaFoldDB" id="A0A6P2MFK7"/>
<feature type="chain" id="PRO_5026649867" description="DUF1311 domain-containing protein" evidence="1">
    <location>
        <begin position="18"/>
        <end position="218"/>
    </location>
</feature>
<accession>A0A6P2MFK7</accession>
<feature type="signal peptide" evidence="1">
    <location>
        <begin position="1"/>
        <end position="17"/>
    </location>
</feature>
<keyword evidence="1" id="KW-0732">Signal</keyword>
<proteinExistence type="predicted"/>
<protein>
    <recommendedName>
        <fullName evidence="4">DUF1311 domain-containing protein</fullName>
    </recommendedName>
</protein>
<dbReference type="Proteomes" id="UP000494261">
    <property type="component" value="Unassembled WGS sequence"/>
</dbReference>
<dbReference type="EMBL" id="CABVQC010000025">
    <property type="protein sequence ID" value="VWB83903.1"/>
    <property type="molecule type" value="Genomic_DNA"/>
</dbReference>
<gene>
    <name evidence="2" type="ORF">BLA13014_03872</name>
</gene>
<evidence type="ECO:0000256" key="1">
    <source>
        <dbReference type="SAM" id="SignalP"/>
    </source>
</evidence>